<reference evidence="1 2" key="1">
    <citation type="submission" date="2024-10" db="EMBL/GenBank/DDBJ databases">
        <title>Updated reference genomes for cyclostephanoid diatoms.</title>
        <authorList>
            <person name="Roberts W.R."/>
            <person name="Alverson A.J."/>
        </authorList>
    </citation>
    <scope>NUCLEOTIDE SEQUENCE [LARGE SCALE GENOMIC DNA]</scope>
    <source>
        <strain evidence="1 2">AJA010-31</strain>
    </source>
</reference>
<comment type="caution">
    <text evidence="1">The sequence shown here is derived from an EMBL/GenBank/DDBJ whole genome shotgun (WGS) entry which is preliminary data.</text>
</comment>
<evidence type="ECO:0000313" key="1">
    <source>
        <dbReference type="EMBL" id="KAL3792780.1"/>
    </source>
</evidence>
<dbReference type="Gene3D" id="3.40.50.720">
    <property type="entry name" value="NAD(P)-binding Rossmann-like Domain"/>
    <property type="match status" value="1"/>
</dbReference>
<evidence type="ECO:0000313" key="2">
    <source>
        <dbReference type="Proteomes" id="UP001530400"/>
    </source>
</evidence>
<organism evidence="1 2">
    <name type="scientific">Cyclotella atomus</name>
    <dbReference type="NCBI Taxonomy" id="382360"/>
    <lineage>
        <taxon>Eukaryota</taxon>
        <taxon>Sar</taxon>
        <taxon>Stramenopiles</taxon>
        <taxon>Ochrophyta</taxon>
        <taxon>Bacillariophyta</taxon>
        <taxon>Coscinodiscophyceae</taxon>
        <taxon>Thalassiosirophycidae</taxon>
        <taxon>Stephanodiscales</taxon>
        <taxon>Stephanodiscaceae</taxon>
        <taxon>Cyclotella</taxon>
    </lineage>
</organism>
<accession>A0ABD3Q3D5</accession>
<sequence length="381" mass="42153">MSHSHDDVYDRQIRLWGADAQASSSIMRIFKRMSNARVLYINLTGVTCEMMKNLVLAGVAAVVCDPRPYPDAVREVPSSFFKASSMEAIIASRRNSSNNNGEEEQQSKKVKLLNTVAEAVAPEIDELNPLLIGRNSVEERPIALLPEEYFGQFDAVVASRLSVDEVKRISLAIENYHSGKKEYGDGGEDEDNNTLFIVTDTFGLDGCAHLDFGASHRYRRELGKDKLSDPTKIEPYVSLAKMMEVPLAQATGRWDKIPPRILVLQRLLMDYWNESNKTTISNNDEANARERFVVFAKKWMDSNKITSASLDIEGVPMNLKRLAAIALHPEVSPTAAVLGGVLGNEVIKSLTRKGEPSNNVLMFSGLDGGCRSFVLCPAENA</sequence>
<protein>
    <recommendedName>
        <fullName evidence="3">THIF-type NAD/FAD binding fold domain-containing protein</fullName>
    </recommendedName>
</protein>
<dbReference type="PANTHER" id="PTHR10953">
    <property type="entry name" value="UBIQUITIN-ACTIVATING ENZYME E1"/>
    <property type="match status" value="1"/>
</dbReference>
<gene>
    <name evidence="1" type="ORF">ACHAWO_002385</name>
</gene>
<dbReference type="InterPro" id="IPR035985">
    <property type="entry name" value="Ubiquitin-activating_enz"/>
</dbReference>
<evidence type="ECO:0008006" key="3">
    <source>
        <dbReference type="Google" id="ProtNLM"/>
    </source>
</evidence>
<dbReference type="Proteomes" id="UP001530400">
    <property type="component" value="Unassembled WGS sequence"/>
</dbReference>
<dbReference type="PANTHER" id="PTHR10953:SF162">
    <property type="entry name" value="SUMO-ACTIVATING ENZYME SUBUNIT 1"/>
    <property type="match status" value="1"/>
</dbReference>
<dbReference type="AlphaFoldDB" id="A0ABD3Q3D5"/>
<dbReference type="EMBL" id="JALLPJ020000421">
    <property type="protein sequence ID" value="KAL3792780.1"/>
    <property type="molecule type" value="Genomic_DNA"/>
</dbReference>
<dbReference type="InterPro" id="IPR045886">
    <property type="entry name" value="ThiF/MoeB/HesA"/>
</dbReference>
<name>A0ABD3Q3D5_9STRA</name>
<proteinExistence type="predicted"/>
<dbReference type="SUPFAM" id="SSF69572">
    <property type="entry name" value="Activating enzymes of the ubiquitin-like proteins"/>
    <property type="match status" value="2"/>
</dbReference>
<keyword evidence="2" id="KW-1185">Reference proteome</keyword>